<dbReference type="AlphaFoldDB" id="A0A6G0XGA4"/>
<evidence type="ECO:0000256" key="6">
    <source>
        <dbReference type="ARBA" id="ARBA00022918"/>
    </source>
</evidence>
<evidence type="ECO:0000256" key="1">
    <source>
        <dbReference type="ARBA" id="ARBA00022679"/>
    </source>
</evidence>
<dbReference type="Pfam" id="PF17921">
    <property type="entry name" value="Integrase_H2C2"/>
    <property type="match status" value="1"/>
</dbReference>
<dbReference type="Gene3D" id="3.30.420.10">
    <property type="entry name" value="Ribonuclease H-like superfamily/Ribonuclease H"/>
    <property type="match status" value="1"/>
</dbReference>
<dbReference type="SUPFAM" id="SSF53098">
    <property type="entry name" value="Ribonuclease H-like"/>
    <property type="match status" value="1"/>
</dbReference>
<keyword evidence="6" id="KW-0695">RNA-directed DNA polymerase</keyword>
<dbReference type="CDD" id="cd09274">
    <property type="entry name" value="RNase_HI_RT_Ty3"/>
    <property type="match status" value="1"/>
</dbReference>
<dbReference type="InterPro" id="IPR041588">
    <property type="entry name" value="Integrase_H2C2"/>
</dbReference>
<dbReference type="InterPro" id="IPR043502">
    <property type="entry name" value="DNA/RNA_pol_sf"/>
</dbReference>
<proteinExistence type="predicted"/>
<evidence type="ECO:0000256" key="2">
    <source>
        <dbReference type="ARBA" id="ARBA00022695"/>
    </source>
</evidence>
<protein>
    <recommendedName>
        <fullName evidence="7">Integrase catalytic domain-containing protein</fullName>
    </recommendedName>
</protein>
<evidence type="ECO:0000256" key="5">
    <source>
        <dbReference type="ARBA" id="ARBA00022801"/>
    </source>
</evidence>
<dbReference type="PANTHER" id="PTHR37984">
    <property type="entry name" value="PROTEIN CBG26694"/>
    <property type="match status" value="1"/>
</dbReference>
<reference evidence="8 9" key="1">
    <citation type="submission" date="2019-07" db="EMBL/GenBank/DDBJ databases">
        <title>Genomics analysis of Aphanomyces spp. identifies a new class of oomycete effector associated with host adaptation.</title>
        <authorList>
            <person name="Gaulin E."/>
        </authorList>
    </citation>
    <scope>NUCLEOTIDE SEQUENCE [LARGE SCALE GENOMIC DNA]</scope>
    <source>
        <strain evidence="8 9">ATCC 201684</strain>
    </source>
</reference>
<dbReference type="GO" id="GO:0015074">
    <property type="term" value="P:DNA integration"/>
    <property type="evidence" value="ECO:0007669"/>
    <property type="project" value="InterPro"/>
</dbReference>
<dbReference type="GO" id="GO:0003676">
    <property type="term" value="F:nucleic acid binding"/>
    <property type="evidence" value="ECO:0007669"/>
    <property type="project" value="InterPro"/>
</dbReference>
<gene>
    <name evidence="8" type="ORF">Ae201684_004903</name>
</gene>
<dbReference type="InterPro" id="IPR036397">
    <property type="entry name" value="RNaseH_sf"/>
</dbReference>
<dbReference type="PROSITE" id="PS50994">
    <property type="entry name" value="INTEGRASE"/>
    <property type="match status" value="1"/>
</dbReference>
<dbReference type="PANTHER" id="PTHR37984:SF5">
    <property type="entry name" value="PROTEIN NYNRIN-LIKE"/>
    <property type="match status" value="1"/>
</dbReference>
<keyword evidence="1" id="KW-0808">Transferase</keyword>
<keyword evidence="4" id="KW-0255">Endonuclease</keyword>
<name>A0A6G0XGA4_9STRA</name>
<feature type="domain" description="Integrase catalytic" evidence="7">
    <location>
        <begin position="362"/>
        <end position="497"/>
    </location>
</feature>
<keyword evidence="9" id="KW-1185">Reference proteome</keyword>
<dbReference type="GO" id="GO:0004519">
    <property type="term" value="F:endonuclease activity"/>
    <property type="evidence" value="ECO:0007669"/>
    <property type="project" value="UniProtKB-KW"/>
</dbReference>
<evidence type="ECO:0000256" key="3">
    <source>
        <dbReference type="ARBA" id="ARBA00022722"/>
    </source>
</evidence>
<keyword evidence="3" id="KW-0540">Nuclease</keyword>
<dbReference type="Pfam" id="PF00665">
    <property type="entry name" value="rve"/>
    <property type="match status" value="1"/>
</dbReference>
<evidence type="ECO:0000313" key="8">
    <source>
        <dbReference type="EMBL" id="KAF0739334.1"/>
    </source>
</evidence>
<evidence type="ECO:0000259" key="7">
    <source>
        <dbReference type="PROSITE" id="PS50994"/>
    </source>
</evidence>
<accession>A0A6G0XGA4</accession>
<evidence type="ECO:0000313" key="9">
    <source>
        <dbReference type="Proteomes" id="UP000481153"/>
    </source>
</evidence>
<dbReference type="SUPFAM" id="SSF56672">
    <property type="entry name" value="DNA/RNA polymerases"/>
    <property type="match status" value="1"/>
</dbReference>
<dbReference type="Pfam" id="PF17917">
    <property type="entry name" value="RT_RNaseH"/>
    <property type="match status" value="1"/>
</dbReference>
<keyword evidence="5" id="KW-0378">Hydrolase</keyword>
<organism evidence="8 9">
    <name type="scientific">Aphanomyces euteiches</name>
    <dbReference type="NCBI Taxonomy" id="100861"/>
    <lineage>
        <taxon>Eukaryota</taxon>
        <taxon>Sar</taxon>
        <taxon>Stramenopiles</taxon>
        <taxon>Oomycota</taxon>
        <taxon>Saprolegniomycetes</taxon>
        <taxon>Saprolegniales</taxon>
        <taxon>Verrucalvaceae</taxon>
        <taxon>Aphanomyces</taxon>
    </lineage>
</organism>
<dbReference type="InterPro" id="IPR041373">
    <property type="entry name" value="RT_RNaseH"/>
</dbReference>
<keyword evidence="2" id="KW-0548">Nucleotidyltransferase</keyword>
<dbReference type="GO" id="GO:0016787">
    <property type="term" value="F:hydrolase activity"/>
    <property type="evidence" value="ECO:0007669"/>
    <property type="project" value="UniProtKB-KW"/>
</dbReference>
<sequence length="497" mass="56500">MRMSIPGYNVLVQPLIEIMEKVCAAVGGKRDKQAVSTVLLSSVGWNTDHLCCLERTKEAISHVVELSHPDPYKRICVFADASEKHWGSVITQIPMEDQSRPLAAQRHEPLMFLSGTFSGAASRWAIVEKEAYAIVETLVRTDYLLHPPEGFNLYTDHRNLKYIFNPTAVVSAVPKYTAAKLERWALLLMGYHYVIHDIPGEANVWADLLSRWGSSLPSICAIVREPLLVSPLMSDQFVWPSLEAIAEVQILHHRDYQGEQGLETSLGQEYCVRLETGEVWQMRLLNGKIWIPDDATDLQLRLCVCAHSSLFGHRTLEFTISNLEEFCWWVDMKNDARFFVQRCLHCASVSGGVPRPFGEALHSDKPNGLIHWDFLSMGKSNTNDRYLLVIKCDTSKLVWLFPTPEATATFVKHCLLQSFAVFGICYDWVSDQGTHFKNQVIAELQHSLGEHHHFTTARCPWANGTVEVVMRQILRLFRSCLSEWKCLPCSGLKLFWL</sequence>
<dbReference type="GO" id="GO:0003964">
    <property type="term" value="F:RNA-directed DNA polymerase activity"/>
    <property type="evidence" value="ECO:0007669"/>
    <property type="project" value="UniProtKB-KW"/>
</dbReference>
<comment type="caution">
    <text evidence="8">The sequence shown here is derived from an EMBL/GenBank/DDBJ whole genome shotgun (WGS) entry which is preliminary data.</text>
</comment>
<dbReference type="Gene3D" id="1.10.340.70">
    <property type="match status" value="1"/>
</dbReference>
<evidence type="ECO:0000256" key="4">
    <source>
        <dbReference type="ARBA" id="ARBA00022759"/>
    </source>
</evidence>
<dbReference type="InterPro" id="IPR012337">
    <property type="entry name" value="RNaseH-like_sf"/>
</dbReference>
<dbReference type="InterPro" id="IPR050951">
    <property type="entry name" value="Retrovirus_Pol_polyprotein"/>
</dbReference>
<dbReference type="VEuPathDB" id="FungiDB:AeMF1_016210"/>
<dbReference type="EMBL" id="VJMJ01000064">
    <property type="protein sequence ID" value="KAF0739334.1"/>
    <property type="molecule type" value="Genomic_DNA"/>
</dbReference>
<dbReference type="InterPro" id="IPR001584">
    <property type="entry name" value="Integrase_cat-core"/>
</dbReference>
<dbReference type="Proteomes" id="UP000481153">
    <property type="component" value="Unassembled WGS sequence"/>
</dbReference>